<dbReference type="Proteomes" id="UP001596528">
    <property type="component" value="Unassembled WGS sequence"/>
</dbReference>
<name>A0ABW2V5W5_9BACL</name>
<dbReference type="RefSeq" id="WP_138790636.1">
    <property type="nucleotide sequence ID" value="NZ_JBHTGQ010000048.1"/>
</dbReference>
<gene>
    <name evidence="1" type="ORF">ACFQWB_16630</name>
</gene>
<sequence length="76" mass="8395">MFYDAEGEIGGIRRNRGHVGLSLGDGRVIHAWDRVRIDECRAVSELAPAPGWTRPAPAGWVPAETVLRGSRAKEWD</sequence>
<evidence type="ECO:0000313" key="2">
    <source>
        <dbReference type="Proteomes" id="UP001596528"/>
    </source>
</evidence>
<proteinExistence type="predicted"/>
<protein>
    <submittedName>
        <fullName evidence="1">Uncharacterized protein</fullName>
    </submittedName>
</protein>
<organism evidence="1 2">
    <name type="scientific">Paenibacillus thermoaerophilus</name>
    <dbReference type="NCBI Taxonomy" id="1215385"/>
    <lineage>
        <taxon>Bacteria</taxon>
        <taxon>Bacillati</taxon>
        <taxon>Bacillota</taxon>
        <taxon>Bacilli</taxon>
        <taxon>Bacillales</taxon>
        <taxon>Paenibacillaceae</taxon>
        <taxon>Paenibacillus</taxon>
    </lineage>
</organism>
<dbReference type="EMBL" id="JBHTGQ010000048">
    <property type="protein sequence ID" value="MFC7751544.1"/>
    <property type="molecule type" value="Genomic_DNA"/>
</dbReference>
<reference evidence="2" key="1">
    <citation type="journal article" date="2019" name="Int. J. Syst. Evol. Microbiol.">
        <title>The Global Catalogue of Microorganisms (GCM) 10K type strain sequencing project: providing services to taxonomists for standard genome sequencing and annotation.</title>
        <authorList>
            <consortium name="The Broad Institute Genomics Platform"/>
            <consortium name="The Broad Institute Genome Sequencing Center for Infectious Disease"/>
            <person name="Wu L."/>
            <person name="Ma J."/>
        </authorList>
    </citation>
    <scope>NUCLEOTIDE SEQUENCE [LARGE SCALE GENOMIC DNA]</scope>
    <source>
        <strain evidence="2">JCM 18657</strain>
    </source>
</reference>
<evidence type="ECO:0000313" key="1">
    <source>
        <dbReference type="EMBL" id="MFC7751544.1"/>
    </source>
</evidence>
<comment type="caution">
    <text evidence="1">The sequence shown here is derived from an EMBL/GenBank/DDBJ whole genome shotgun (WGS) entry which is preliminary data.</text>
</comment>
<accession>A0ABW2V5W5</accession>
<keyword evidence="2" id="KW-1185">Reference proteome</keyword>